<evidence type="ECO:0000313" key="2">
    <source>
        <dbReference type="EMBL" id="GGD42825.1"/>
    </source>
</evidence>
<organism evidence="2 3">
    <name type="scientific">Microbacterium faecale</name>
    <dbReference type="NCBI Taxonomy" id="1804630"/>
    <lineage>
        <taxon>Bacteria</taxon>
        <taxon>Bacillati</taxon>
        <taxon>Actinomycetota</taxon>
        <taxon>Actinomycetes</taxon>
        <taxon>Micrococcales</taxon>
        <taxon>Microbacteriaceae</taxon>
        <taxon>Microbacterium</taxon>
    </lineage>
</organism>
<sequence length="190" mass="20558">MNGATAQQVRHDSARGIVLLHASVSLDGFIAGPEHEQEWIFELSEPSPAMDEVMETTGAFLGGRHTYDVGVRDDRPAFEGAWSGPQFVLTHNPPADAPTSITFLNTDIIDAVAQALAAADGKNLAITGANVARQCLEAGLIDEIFVHVLPVLLGDGVRLFEQRSNGRINIEQISSTPRGRTTELRYRVNN</sequence>
<evidence type="ECO:0000259" key="1">
    <source>
        <dbReference type="Pfam" id="PF01872"/>
    </source>
</evidence>
<dbReference type="AlphaFoldDB" id="A0A917DJ60"/>
<dbReference type="SUPFAM" id="SSF53597">
    <property type="entry name" value="Dihydrofolate reductase-like"/>
    <property type="match status" value="1"/>
</dbReference>
<evidence type="ECO:0000313" key="3">
    <source>
        <dbReference type="Proteomes" id="UP000633205"/>
    </source>
</evidence>
<dbReference type="PANTHER" id="PTHR38011:SF12">
    <property type="entry name" value="BIFUNCTIONAL DEAMINASE-REDUCTASE DOMAIN PROTEIN"/>
    <property type="match status" value="1"/>
</dbReference>
<comment type="caution">
    <text evidence="2">The sequence shown here is derived from an EMBL/GenBank/DDBJ whole genome shotgun (WGS) entry which is preliminary data.</text>
</comment>
<dbReference type="InterPro" id="IPR050765">
    <property type="entry name" value="Riboflavin_Biosynth_HTPR"/>
</dbReference>
<dbReference type="Gene3D" id="3.40.430.10">
    <property type="entry name" value="Dihydrofolate Reductase, subunit A"/>
    <property type="match status" value="1"/>
</dbReference>
<gene>
    <name evidence="2" type="ORF">GCM10010915_24890</name>
</gene>
<dbReference type="Pfam" id="PF01872">
    <property type="entry name" value="RibD_C"/>
    <property type="match status" value="1"/>
</dbReference>
<protein>
    <submittedName>
        <fullName evidence="2">Deaminase</fullName>
    </submittedName>
</protein>
<name>A0A917DJ60_9MICO</name>
<dbReference type="InterPro" id="IPR024072">
    <property type="entry name" value="DHFR-like_dom_sf"/>
</dbReference>
<dbReference type="EMBL" id="BMHO01000001">
    <property type="protein sequence ID" value="GGD42825.1"/>
    <property type="molecule type" value="Genomic_DNA"/>
</dbReference>
<dbReference type="Proteomes" id="UP000633205">
    <property type="component" value="Unassembled WGS sequence"/>
</dbReference>
<feature type="domain" description="Bacterial bifunctional deaminase-reductase C-terminal" evidence="1">
    <location>
        <begin position="18"/>
        <end position="178"/>
    </location>
</feature>
<reference evidence="2" key="2">
    <citation type="submission" date="2020-09" db="EMBL/GenBank/DDBJ databases">
        <authorList>
            <person name="Sun Q."/>
            <person name="Zhou Y."/>
        </authorList>
    </citation>
    <scope>NUCLEOTIDE SEQUENCE</scope>
    <source>
        <strain evidence="2">CGMCC 1.15152</strain>
    </source>
</reference>
<proteinExistence type="predicted"/>
<keyword evidence="3" id="KW-1185">Reference proteome</keyword>
<reference evidence="2" key="1">
    <citation type="journal article" date="2014" name="Int. J. Syst. Evol. Microbiol.">
        <title>Complete genome sequence of Corynebacterium casei LMG S-19264T (=DSM 44701T), isolated from a smear-ripened cheese.</title>
        <authorList>
            <consortium name="US DOE Joint Genome Institute (JGI-PGF)"/>
            <person name="Walter F."/>
            <person name="Albersmeier A."/>
            <person name="Kalinowski J."/>
            <person name="Ruckert C."/>
        </authorList>
    </citation>
    <scope>NUCLEOTIDE SEQUENCE</scope>
    <source>
        <strain evidence="2">CGMCC 1.15152</strain>
    </source>
</reference>
<dbReference type="GO" id="GO:0008703">
    <property type="term" value="F:5-amino-6-(5-phosphoribosylamino)uracil reductase activity"/>
    <property type="evidence" value="ECO:0007669"/>
    <property type="project" value="InterPro"/>
</dbReference>
<dbReference type="PANTHER" id="PTHR38011">
    <property type="entry name" value="DIHYDROFOLATE REDUCTASE FAMILY PROTEIN (AFU_ORTHOLOGUE AFUA_8G06820)"/>
    <property type="match status" value="1"/>
</dbReference>
<dbReference type="GO" id="GO:0009231">
    <property type="term" value="P:riboflavin biosynthetic process"/>
    <property type="evidence" value="ECO:0007669"/>
    <property type="project" value="InterPro"/>
</dbReference>
<accession>A0A917DJ60</accession>
<dbReference type="InterPro" id="IPR002734">
    <property type="entry name" value="RibDG_C"/>
</dbReference>
<dbReference type="RefSeq" id="WP_229731145.1">
    <property type="nucleotide sequence ID" value="NZ_BMHO01000001.1"/>
</dbReference>